<sequence length="113" mass="13625">MRLNKSNTSGITIKSLTVAVLQNKPKIFLYHLLANNIETNFPNKLNFYKFFTHMLKCAYKTSKGKLHLKIENPEWEDEGYKYYRFYDNYHKHSRIYVKIKESNGKLYFDMLPF</sequence>
<accession>A0ABV6Q7L0</accession>
<dbReference type="RefSeq" id="WP_386061590.1">
    <property type="nucleotide sequence ID" value="NZ_JBHLTQ010000003.1"/>
</dbReference>
<gene>
    <name evidence="1" type="ORF">ACFFGA_06870</name>
</gene>
<reference evidence="1 2" key="1">
    <citation type="submission" date="2024-09" db="EMBL/GenBank/DDBJ databases">
        <authorList>
            <person name="Sun Q."/>
            <person name="Mori K."/>
        </authorList>
    </citation>
    <scope>NUCLEOTIDE SEQUENCE [LARGE SCALE GENOMIC DNA]</scope>
    <source>
        <strain evidence="1 2">NCAIM B.02481</strain>
    </source>
</reference>
<dbReference type="Proteomes" id="UP001589832">
    <property type="component" value="Unassembled WGS sequence"/>
</dbReference>
<dbReference type="EMBL" id="JBHLTQ010000003">
    <property type="protein sequence ID" value="MFC0604267.1"/>
    <property type="molecule type" value="Genomic_DNA"/>
</dbReference>
<protein>
    <submittedName>
        <fullName evidence="1">Uncharacterized protein</fullName>
    </submittedName>
</protein>
<keyword evidence="2" id="KW-1185">Reference proteome</keyword>
<comment type="caution">
    <text evidence="1">The sequence shown here is derived from an EMBL/GenBank/DDBJ whole genome shotgun (WGS) entry which is preliminary data.</text>
</comment>
<evidence type="ECO:0000313" key="1">
    <source>
        <dbReference type="EMBL" id="MFC0604267.1"/>
    </source>
</evidence>
<evidence type="ECO:0000313" key="2">
    <source>
        <dbReference type="Proteomes" id="UP001589832"/>
    </source>
</evidence>
<proteinExistence type="predicted"/>
<name>A0ABV6Q7L0_9FLAO</name>
<organism evidence="1 2">
    <name type="scientific">Winogradskyella pulchriflava</name>
    <dbReference type="NCBI Taxonomy" id="1110688"/>
    <lineage>
        <taxon>Bacteria</taxon>
        <taxon>Pseudomonadati</taxon>
        <taxon>Bacteroidota</taxon>
        <taxon>Flavobacteriia</taxon>
        <taxon>Flavobacteriales</taxon>
        <taxon>Flavobacteriaceae</taxon>
        <taxon>Winogradskyella</taxon>
    </lineage>
</organism>